<feature type="region of interest" description="Disordered" evidence="1">
    <location>
        <begin position="380"/>
        <end position="409"/>
    </location>
</feature>
<feature type="compositionally biased region" description="Basic residues" evidence="1">
    <location>
        <begin position="729"/>
        <end position="742"/>
    </location>
</feature>
<dbReference type="OrthoDB" id="2275718at2759"/>
<dbReference type="SMART" id="SM01272">
    <property type="entry name" value="LsmAD"/>
    <property type="match status" value="1"/>
</dbReference>
<dbReference type="InterPro" id="IPR009604">
    <property type="entry name" value="LsmAD_domain"/>
</dbReference>
<dbReference type="EMBL" id="LT598454">
    <property type="protein sequence ID" value="SCU85794.1"/>
    <property type="molecule type" value="Genomic_DNA"/>
</dbReference>
<dbReference type="GO" id="GO:0003729">
    <property type="term" value="F:mRNA binding"/>
    <property type="evidence" value="ECO:0007669"/>
    <property type="project" value="TreeGrafter"/>
</dbReference>
<sequence>MKGTHTYGGKKREANGSLANGTNRNGNGSHTGIGLYETDEVTKAFDDRLNFLLVNSVGSEAVITVTSGARYQGLLTACSPAGANGINVVLKGAKLVDRSFAADQLASDLQENLVIKGEDVAEMELPNVDFGNDDKVGCLETTNDLSKEVSEGQVAGLAPVAKRDEKMEVLSAPSETKAGSESEKLAMKPSTDEPLVIASASNSSFEFKTDTDISGSKRDVKERKLERWVPDTSESFELSEGLEDNKESWNQFAVNEEKFGITSSFDEHLYTTRINKNDPSYRDRLKEADRIAKDIEAQGMSGNVHLAEERGIFVDDSGVDEEDKYSGVDRRGDELLAQLKMNAKNAPAKTNKYVPPTLRHQPHNLDPAIISSRTAAVPQPIVTTRPSKEESTIENKQPSPPKRNQLDELKRFSEKFKVPYDMPEEVKSMFKKTEISPKGSHSSLKLNPSLPPKPVNLPSVAPTSMGPSRSVKTSRGSTPSAPKVELRKNTGRVTQGHTPVSSPSATRHTNISRRRNISQGSFLGPKGPQAHRKNLTRNFNMFIKSKEVFDEGRKNQKADEFFVVEKPYFTAPTWMSNVEQSYKTLFPDEHTAMQRSQLKMQQRSIHAMSNAGSPHMMALPGMAMGVPMAGAPNASHNSYMLGPSGNTGVYMPFQPPGFYPPMMQMMPMGAEERTTASPPPNAGSPHAGTTFMNAGPPAASMSPFNYPQSMPFQPMMGSGSFRQNFQSHPHQHHNNRHRGSNH</sequence>
<name>A0A1G4J7Q1_9SACH</name>
<organism evidence="3 4">
    <name type="scientific">Lachancea dasiensis</name>
    <dbReference type="NCBI Taxonomy" id="1072105"/>
    <lineage>
        <taxon>Eukaryota</taxon>
        <taxon>Fungi</taxon>
        <taxon>Dikarya</taxon>
        <taxon>Ascomycota</taxon>
        <taxon>Saccharomycotina</taxon>
        <taxon>Saccharomycetes</taxon>
        <taxon>Saccharomycetales</taxon>
        <taxon>Saccharomycetaceae</taxon>
        <taxon>Lachancea</taxon>
    </lineage>
</organism>
<evidence type="ECO:0000256" key="1">
    <source>
        <dbReference type="SAM" id="MobiDB-lite"/>
    </source>
</evidence>
<dbReference type="GO" id="GO:0034063">
    <property type="term" value="P:stress granule assembly"/>
    <property type="evidence" value="ECO:0007669"/>
    <property type="project" value="EnsemblFungi"/>
</dbReference>
<dbReference type="GO" id="GO:0042149">
    <property type="term" value="P:cellular response to glucose starvation"/>
    <property type="evidence" value="ECO:0007669"/>
    <property type="project" value="EnsemblFungi"/>
</dbReference>
<proteinExistence type="predicted"/>
<protein>
    <submittedName>
        <fullName evidence="3">LADA_0D09714g1_1</fullName>
    </submittedName>
</protein>
<evidence type="ECO:0000259" key="2">
    <source>
        <dbReference type="SMART" id="SM01272"/>
    </source>
</evidence>
<evidence type="ECO:0000313" key="3">
    <source>
        <dbReference type="EMBL" id="SCU85794.1"/>
    </source>
</evidence>
<feature type="compositionally biased region" description="Polar residues" evidence="1">
    <location>
        <begin position="17"/>
        <end position="30"/>
    </location>
</feature>
<feature type="region of interest" description="Disordered" evidence="1">
    <location>
        <begin position="433"/>
        <end position="509"/>
    </location>
</feature>
<feature type="compositionally biased region" description="Polar residues" evidence="1">
    <location>
        <begin position="491"/>
        <end position="509"/>
    </location>
</feature>
<dbReference type="GO" id="GO:0044877">
    <property type="term" value="F:protein-containing complex binding"/>
    <property type="evidence" value="ECO:0007669"/>
    <property type="project" value="EnsemblFungi"/>
</dbReference>
<keyword evidence="4" id="KW-1185">Reference proteome</keyword>
<feature type="region of interest" description="Disordered" evidence="1">
    <location>
        <begin position="671"/>
        <end position="694"/>
    </location>
</feature>
<dbReference type="GO" id="GO:0045727">
    <property type="term" value="P:positive regulation of translation"/>
    <property type="evidence" value="ECO:0007669"/>
    <property type="project" value="EnsemblFungi"/>
</dbReference>
<dbReference type="PANTHER" id="PTHR12854:SF7">
    <property type="entry name" value="ATAXIN-2 HOMOLOG"/>
    <property type="match status" value="1"/>
</dbReference>
<evidence type="ECO:0000313" key="4">
    <source>
        <dbReference type="Proteomes" id="UP000190274"/>
    </source>
</evidence>
<feature type="domain" description="LsmAD" evidence="2">
    <location>
        <begin position="259"/>
        <end position="331"/>
    </location>
</feature>
<dbReference type="Pfam" id="PF06741">
    <property type="entry name" value="LsmAD"/>
    <property type="match status" value="1"/>
</dbReference>
<dbReference type="GO" id="GO:0043007">
    <property type="term" value="P:maintenance of rDNA"/>
    <property type="evidence" value="ECO:0007669"/>
    <property type="project" value="EnsemblFungi"/>
</dbReference>
<dbReference type="PANTHER" id="PTHR12854">
    <property type="entry name" value="ATAXIN 2-RELATED"/>
    <property type="match status" value="1"/>
</dbReference>
<dbReference type="Pfam" id="PF14438">
    <property type="entry name" value="SM-ATX"/>
    <property type="match status" value="1"/>
</dbReference>
<feature type="compositionally biased region" description="Polar residues" evidence="1">
    <location>
        <begin position="461"/>
        <end position="480"/>
    </location>
</feature>
<gene>
    <name evidence="3" type="ORF">LADA_0D09714G</name>
</gene>
<dbReference type="GO" id="GO:1901524">
    <property type="term" value="P:regulation of mitophagy"/>
    <property type="evidence" value="ECO:0007669"/>
    <property type="project" value="EnsemblFungi"/>
</dbReference>
<feature type="region of interest" description="Disordered" evidence="1">
    <location>
        <begin position="715"/>
        <end position="742"/>
    </location>
</feature>
<dbReference type="GO" id="GO:1904262">
    <property type="term" value="P:negative regulation of TORC1 signaling"/>
    <property type="evidence" value="ECO:0007669"/>
    <property type="project" value="EnsemblFungi"/>
</dbReference>
<feature type="region of interest" description="Disordered" evidence="1">
    <location>
        <begin position="168"/>
        <end position="190"/>
    </location>
</feature>
<dbReference type="GO" id="GO:0005829">
    <property type="term" value="C:cytosol"/>
    <property type="evidence" value="ECO:0007669"/>
    <property type="project" value="EnsemblFungi"/>
</dbReference>
<dbReference type="InterPro" id="IPR045117">
    <property type="entry name" value="ATXN2-like"/>
</dbReference>
<dbReference type="InterPro" id="IPR025852">
    <property type="entry name" value="SM_dom_ATX"/>
</dbReference>
<dbReference type="STRING" id="1266660.A0A1G4J7Q1"/>
<dbReference type="Proteomes" id="UP000190274">
    <property type="component" value="Chromosome D"/>
</dbReference>
<reference evidence="3 4" key="1">
    <citation type="submission" date="2016-03" db="EMBL/GenBank/DDBJ databases">
        <authorList>
            <person name="Devillers H."/>
        </authorList>
    </citation>
    <scope>NUCLEOTIDE SEQUENCE [LARGE SCALE GENOMIC DNA]</scope>
    <source>
        <strain evidence="3">CBS 10888</strain>
    </source>
</reference>
<feature type="region of interest" description="Disordered" evidence="1">
    <location>
        <begin position="1"/>
        <end position="31"/>
    </location>
</feature>
<dbReference type="GO" id="GO:0010494">
    <property type="term" value="C:cytoplasmic stress granule"/>
    <property type="evidence" value="ECO:0007669"/>
    <property type="project" value="EnsemblFungi"/>
</dbReference>
<accession>A0A1G4J7Q1</accession>
<dbReference type="GO" id="GO:0005840">
    <property type="term" value="C:ribosome"/>
    <property type="evidence" value="ECO:0007669"/>
    <property type="project" value="EnsemblFungi"/>
</dbReference>
<dbReference type="AlphaFoldDB" id="A0A1G4J7Q1"/>